<sequence>MDYTSAQIYENATGEFLLTSMESNFYLPIKKKGEASSESPIHNEENQTDQAFYNDLLVLVKGYEEALLFGPTQAKTALFDLIKANPECNNLYIQTLEADKMTTEQMKAFVKTHFKIPLKTDKPIAY</sequence>
<reference evidence="1" key="1">
    <citation type="journal article" date="2014" name="Int. J. Syst. Evol. Microbiol.">
        <title>Complete genome sequence of Corynebacterium casei LMG S-19264T (=DSM 44701T), isolated from a smear-ripened cheese.</title>
        <authorList>
            <consortium name="US DOE Joint Genome Institute (JGI-PGF)"/>
            <person name="Walter F."/>
            <person name="Albersmeier A."/>
            <person name="Kalinowski J."/>
            <person name="Ruckert C."/>
        </authorList>
    </citation>
    <scope>NUCLEOTIDE SEQUENCE</scope>
    <source>
        <strain evidence="1">CGMCC 1.12506</strain>
    </source>
</reference>
<gene>
    <name evidence="1" type="ORF">GCM10011343_05870</name>
</gene>
<evidence type="ECO:0000313" key="1">
    <source>
        <dbReference type="EMBL" id="GGD18021.1"/>
    </source>
</evidence>
<keyword evidence="2" id="KW-1185">Reference proteome</keyword>
<protein>
    <submittedName>
        <fullName evidence="1">Uncharacterized protein</fullName>
    </submittedName>
</protein>
<organism evidence="1 2">
    <name type="scientific">Flavobacterium orientale</name>
    <dbReference type="NCBI Taxonomy" id="1756020"/>
    <lineage>
        <taxon>Bacteria</taxon>
        <taxon>Pseudomonadati</taxon>
        <taxon>Bacteroidota</taxon>
        <taxon>Flavobacteriia</taxon>
        <taxon>Flavobacteriales</taxon>
        <taxon>Flavobacteriaceae</taxon>
        <taxon>Flavobacterium</taxon>
    </lineage>
</organism>
<dbReference type="AlphaFoldDB" id="A0A916XWD7"/>
<dbReference type="Proteomes" id="UP000625735">
    <property type="component" value="Unassembled WGS sequence"/>
</dbReference>
<evidence type="ECO:0000313" key="2">
    <source>
        <dbReference type="Proteomes" id="UP000625735"/>
    </source>
</evidence>
<reference evidence="1" key="2">
    <citation type="submission" date="2020-09" db="EMBL/GenBank/DDBJ databases">
        <authorList>
            <person name="Sun Q."/>
            <person name="Zhou Y."/>
        </authorList>
    </citation>
    <scope>NUCLEOTIDE SEQUENCE</scope>
    <source>
        <strain evidence="1">CGMCC 1.12506</strain>
    </source>
</reference>
<name>A0A916XWD7_9FLAO</name>
<accession>A0A916XWD7</accession>
<comment type="caution">
    <text evidence="1">The sequence shown here is derived from an EMBL/GenBank/DDBJ whole genome shotgun (WGS) entry which is preliminary data.</text>
</comment>
<dbReference type="EMBL" id="BMFG01000002">
    <property type="protein sequence ID" value="GGD18021.1"/>
    <property type="molecule type" value="Genomic_DNA"/>
</dbReference>
<proteinExistence type="predicted"/>